<comment type="caution">
    <text evidence="2">The sequence shown here is derived from an EMBL/GenBank/DDBJ whole genome shotgun (WGS) entry which is preliminary data.</text>
</comment>
<proteinExistence type="predicted"/>
<name>A0ABQ7QBG8_PLUXY</name>
<accession>A0ABQ7QBG8</accession>
<feature type="compositionally biased region" description="Basic and acidic residues" evidence="1">
    <location>
        <begin position="40"/>
        <end position="51"/>
    </location>
</feature>
<feature type="region of interest" description="Disordered" evidence="1">
    <location>
        <begin position="26"/>
        <end position="51"/>
    </location>
</feature>
<reference evidence="2 3" key="1">
    <citation type="submission" date="2021-06" db="EMBL/GenBank/DDBJ databases">
        <title>A haploid diamondback moth (Plutella xylostella L.) genome assembly resolves 31 chromosomes and identifies a diamide resistance mutation.</title>
        <authorList>
            <person name="Ward C.M."/>
            <person name="Perry K.D."/>
            <person name="Baker G."/>
            <person name="Powis K."/>
            <person name="Heckel D.G."/>
            <person name="Baxter S.W."/>
        </authorList>
    </citation>
    <scope>NUCLEOTIDE SEQUENCE [LARGE SCALE GENOMIC DNA]</scope>
    <source>
        <strain evidence="2 3">LV</strain>
        <tissue evidence="2">Single pupa</tissue>
    </source>
</reference>
<evidence type="ECO:0000313" key="3">
    <source>
        <dbReference type="Proteomes" id="UP000823941"/>
    </source>
</evidence>
<dbReference type="EMBL" id="JAHIBW010000017">
    <property type="protein sequence ID" value="KAG7302536.1"/>
    <property type="molecule type" value="Genomic_DNA"/>
</dbReference>
<sequence length="51" mass="5683">MGATPEDSGGELSRFLMLPRQNKPNALKLNSVARQASRYSARDPRLRLPTD</sequence>
<evidence type="ECO:0000256" key="1">
    <source>
        <dbReference type="SAM" id="MobiDB-lite"/>
    </source>
</evidence>
<protein>
    <submittedName>
        <fullName evidence="2">Uncharacterized protein</fullName>
    </submittedName>
</protein>
<organism evidence="2 3">
    <name type="scientific">Plutella xylostella</name>
    <name type="common">Diamondback moth</name>
    <name type="synonym">Plutella maculipennis</name>
    <dbReference type="NCBI Taxonomy" id="51655"/>
    <lineage>
        <taxon>Eukaryota</taxon>
        <taxon>Metazoa</taxon>
        <taxon>Ecdysozoa</taxon>
        <taxon>Arthropoda</taxon>
        <taxon>Hexapoda</taxon>
        <taxon>Insecta</taxon>
        <taxon>Pterygota</taxon>
        <taxon>Neoptera</taxon>
        <taxon>Endopterygota</taxon>
        <taxon>Lepidoptera</taxon>
        <taxon>Glossata</taxon>
        <taxon>Ditrysia</taxon>
        <taxon>Yponomeutoidea</taxon>
        <taxon>Plutellidae</taxon>
        <taxon>Plutella</taxon>
    </lineage>
</organism>
<evidence type="ECO:0000313" key="2">
    <source>
        <dbReference type="EMBL" id="KAG7302536.1"/>
    </source>
</evidence>
<dbReference type="Proteomes" id="UP000823941">
    <property type="component" value="Chromosome 17"/>
</dbReference>
<gene>
    <name evidence="2" type="ORF">JYU34_012454</name>
</gene>
<keyword evidence="3" id="KW-1185">Reference proteome</keyword>